<evidence type="ECO:0000313" key="2">
    <source>
        <dbReference type="Proteomes" id="UP000046373"/>
    </source>
</evidence>
<accession>A0A090FEY3</accession>
<dbReference type="EMBL" id="CCNB01000042">
    <property type="protein sequence ID" value="CDX42391.1"/>
    <property type="molecule type" value="Genomic_DNA"/>
</dbReference>
<protein>
    <submittedName>
        <fullName evidence="1">Uncharacterized protein</fullName>
    </submittedName>
</protein>
<dbReference type="AlphaFoldDB" id="A0A090FEY3"/>
<organism evidence="1 2">
    <name type="scientific">Mesorhizobium plurifarium</name>
    <dbReference type="NCBI Taxonomy" id="69974"/>
    <lineage>
        <taxon>Bacteria</taxon>
        <taxon>Pseudomonadati</taxon>
        <taxon>Pseudomonadota</taxon>
        <taxon>Alphaproteobacteria</taxon>
        <taxon>Hyphomicrobiales</taxon>
        <taxon>Phyllobacteriaceae</taxon>
        <taxon>Mesorhizobium</taxon>
    </lineage>
</organism>
<gene>
    <name evidence="1" type="ORF">MPLDJ20_50027</name>
</gene>
<evidence type="ECO:0000313" key="1">
    <source>
        <dbReference type="EMBL" id="CDX42391.1"/>
    </source>
</evidence>
<sequence length="149" mass="16954">MKSQKIDEELDERRVGRRHRIVAHLPRPDPFEPLPFFGLRDPTEAAADIKRHQQMEIVIGMAGEGERRQARNLRFDAEFLMQFADQALLRRLAGLDLAAWKLPQPGELFTLGTLRQEDAPVGVDQRAGGDQKQALSWWLDLAHAPGGRR</sequence>
<proteinExistence type="predicted"/>
<dbReference type="Proteomes" id="UP000046373">
    <property type="component" value="Unassembled WGS sequence"/>
</dbReference>
<reference evidence="1 2" key="1">
    <citation type="submission" date="2014-08" db="EMBL/GenBank/DDBJ databases">
        <authorList>
            <person name="Moulin Lionel"/>
        </authorList>
    </citation>
    <scope>NUCLEOTIDE SEQUENCE [LARGE SCALE GENOMIC DNA]</scope>
</reference>
<name>A0A090FEY3_MESPL</name>